<dbReference type="Pfam" id="PF00293">
    <property type="entry name" value="NUDIX"/>
    <property type="match status" value="1"/>
</dbReference>
<dbReference type="InterPro" id="IPR015797">
    <property type="entry name" value="NUDIX_hydrolase-like_dom_sf"/>
</dbReference>
<dbReference type="PANTHER" id="PTHR11839">
    <property type="entry name" value="UDP/ADP-SUGAR PYROPHOSPHATASE"/>
    <property type="match status" value="1"/>
</dbReference>
<evidence type="ECO:0000259" key="3">
    <source>
        <dbReference type="PROSITE" id="PS51462"/>
    </source>
</evidence>
<sequence length="210" mass="23632">MSDKDSSSPRKEPTIDSIVNVGKTRFLALNTLEYTDAKGVKRKWDCASRTTKQSMDKADAVVIIPILRSSKSDTLETILVQQFRPPMRRVTLEFPAGLIDEGETPVDAALRELKEETGYVGIPDEEFQSMLLCMSPGLCDESINMIVVNIDLDQKENQNPTQMLDEGEDILLKRVDLFDGLKEAMKDEKQMPVSMLYSFVLGLELGRKLK</sequence>
<dbReference type="SUPFAM" id="SSF55811">
    <property type="entry name" value="Nudix"/>
    <property type="match status" value="1"/>
</dbReference>
<dbReference type="Gene3D" id="3.90.79.10">
    <property type="entry name" value="Nucleoside Triphosphate Pyrophosphohydrolase"/>
    <property type="match status" value="1"/>
</dbReference>
<dbReference type="InterPro" id="IPR000086">
    <property type="entry name" value="NUDIX_hydrolase_dom"/>
</dbReference>
<evidence type="ECO:0000256" key="2">
    <source>
        <dbReference type="RuleBase" id="RU003476"/>
    </source>
</evidence>
<dbReference type="PRINTS" id="PR00502">
    <property type="entry name" value="NUDIXFAMILY"/>
</dbReference>
<reference evidence="4 5" key="1">
    <citation type="journal article" date="2021" name="Sci. Rep.">
        <title>The genome of the diatom Chaetoceros tenuissimus carries an ancient integrated fragment of an extant virus.</title>
        <authorList>
            <person name="Hongo Y."/>
            <person name="Kimura K."/>
            <person name="Takaki Y."/>
            <person name="Yoshida Y."/>
            <person name="Baba S."/>
            <person name="Kobayashi G."/>
            <person name="Nagasaki K."/>
            <person name="Hano T."/>
            <person name="Tomaru Y."/>
        </authorList>
    </citation>
    <scope>NUCLEOTIDE SEQUENCE [LARGE SCALE GENOMIC DNA]</scope>
    <source>
        <strain evidence="4 5">NIES-3715</strain>
    </source>
</reference>
<keyword evidence="5" id="KW-1185">Reference proteome</keyword>
<gene>
    <name evidence="4" type="ORF">CTEN210_10664</name>
</gene>
<dbReference type="InterPro" id="IPR020476">
    <property type="entry name" value="Nudix_hydrolase"/>
</dbReference>
<feature type="domain" description="Nudix hydrolase" evidence="3">
    <location>
        <begin position="56"/>
        <end position="197"/>
    </location>
</feature>
<comment type="caution">
    <text evidence="4">The sequence shown here is derived from an EMBL/GenBank/DDBJ whole genome shotgun (WGS) entry which is preliminary data.</text>
</comment>
<keyword evidence="1 2" id="KW-0378">Hydrolase</keyword>
<dbReference type="PANTHER" id="PTHR11839:SF1">
    <property type="entry name" value="ADP-SUGAR PYROPHOSPHATASE"/>
    <property type="match status" value="1"/>
</dbReference>
<proteinExistence type="inferred from homology"/>
<evidence type="ECO:0000313" key="5">
    <source>
        <dbReference type="Proteomes" id="UP001054902"/>
    </source>
</evidence>
<dbReference type="InterPro" id="IPR020084">
    <property type="entry name" value="NUDIX_hydrolase_CS"/>
</dbReference>
<dbReference type="PROSITE" id="PS51462">
    <property type="entry name" value="NUDIX"/>
    <property type="match status" value="1"/>
</dbReference>
<dbReference type="GO" id="GO:0016462">
    <property type="term" value="F:pyrophosphatase activity"/>
    <property type="evidence" value="ECO:0007669"/>
    <property type="project" value="UniProtKB-ARBA"/>
</dbReference>
<name>A0AAD3CXV7_9STRA</name>
<protein>
    <recommendedName>
        <fullName evidence="3">Nudix hydrolase domain-containing protein</fullName>
    </recommendedName>
</protein>
<dbReference type="GO" id="GO:0019693">
    <property type="term" value="P:ribose phosphate metabolic process"/>
    <property type="evidence" value="ECO:0007669"/>
    <property type="project" value="TreeGrafter"/>
</dbReference>
<dbReference type="AlphaFoldDB" id="A0AAD3CXV7"/>
<dbReference type="EMBL" id="BLLK01000047">
    <property type="protein sequence ID" value="GFH54188.1"/>
    <property type="molecule type" value="Genomic_DNA"/>
</dbReference>
<dbReference type="Proteomes" id="UP001054902">
    <property type="component" value="Unassembled WGS sequence"/>
</dbReference>
<dbReference type="GO" id="GO:0006753">
    <property type="term" value="P:nucleoside phosphate metabolic process"/>
    <property type="evidence" value="ECO:0007669"/>
    <property type="project" value="TreeGrafter"/>
</dbReference>
<evidence type="ECO:0000256" key="1">
    <source>
        <dbReference type="ARBA" id="ARBA00022801"/>
    </source>
</evidence>
<dbReference type="PROSITE" id="PS00893">
    <property type="entry name" value="NUDIX_BOX"/>
    <property type="match status" value="1"/>
</dbReference>
<organism evidence="4 5">
    <name type="scientific">Chaetoceros tenuissimus</name>
    <dbReference type="NCBI Taxonomy" id="426638"/>
    <lineage>
        <taxon>Eukaryota</taxon>
        <taxon>Sar</taxon>
        <taxon>Stramenopiles</taxon>
        <taxon>Ochrophyta</taxon>
        <taxon>Bacillariophyta</taxon>
        <taxon>Coscinodiscophyceae</taxon>
        <taxon>Chaetocerotophycidae</taxon>
        <taxon>Chaetocerotales</taxon>
        <taxon>Chaetocerotaceae</taxon>
        <taxon>Chaetoceros</taxon>
    </lineage>
</organism>
<dbReference type="CDD" id="cd18888">
    <property type="entry name" value="NUDIX_ADPRase_Nudt5"/>
    <property type="match status" value="1"/>
</dbReference>
<comment type="similarity">
    <text evidence="2">Belongs to the Nudix hydrolase family.</text>
</comment>
<evidence type="ECO:0000313" key="4">
    <source>
        <dbReference type="EMBL" id="GFH54188.1"/>
    </source>
</evidence>
<accession>A0AAD3CXV7</accession>